<dbReference type="GO" id="GO:0003677">
    <property type="term" value="F:DNA binding"/>
    <property type="evidence" value="ECO:0007669"/>
    <property type="project" value="InterPro"/>
</dbReference>
<name>A0AA51RQP4_9GAMM</name>
<gene>
    <name evidence="3" type="ORF">Q9312_11650</name>
</gene>
<proteinExistence type="predicted"/>
<dbReference type="Proteomes" id="UP001239782">
    <property type="component" value="Chromosome"/>
</dbReference>
<dbReference type="GO" id="GO:0006313">
    <property type="term" value="P:DNA transposition"/>
    <property type="evidence" value="ECO:0007669"/>
    <property type="project" value="InterPro"/>
</dbReference>
<evidence type="ECO:0000256" key="1">
    <source>
        <dbReference type="SAM" id="MobiDB-lite"/>
    </source>
</evidence>
<evidence type="ECO:0000313" key="4">
    <source>
        <dbReference type="Proteomes" id="UP001239782"/>
    </source>
</evidence>
<feature type="region of interest" description="Disordered" evidence="1">
    <location>
        <begin position="196"/>
        <end position="217"/>
    </location>
</feature>
<evidence type="ECO:0000259" key="2">
    <source>
        <dbReference type="SMART" id="SM01321"/>
    </source>
</evidence>
<dbReference type="SUPFAM" id="SSF143422">
    <property type="entry name" value="Transposase IS200-like"/>
    <property type="match status" value="1"/>
</dbReference>
<reference evidence="3 4" key="1">
    <citation type="submission" date="2023-08" db="EMBL/GenBank/DDBJ databases">
        <title>Pleionea litopenaei sp. nov., isolated from stomach of juvenile Litopenaeus vannamei.</title>
        <authorList>
            <person name="Rho A.M."/>
            <person name="Hwang C.Y."/>
        </authorList>
    </citation>
    <scope>NUCLEOTIDE SEQUENCE [LARGE SCALE GENOMIC DNA]</scope>
    <source>
        <strain evidence="3 4">HL-JVS1</strain>
    </source>
</reference>
<dbReference type="PANTHER" id="PTHR34322">
    <property type="entry name" value="TRANSPOSASE, Y1_TNP DOMAIN-CONTAINING"/>
    <property type="match status" value="1"/>
</dbReference>
<dbReference type="AlphaFoldDB" id="A0AA51RQP4"/>
<dbReference type="PANTHER" id="PTHR34322:SF2">
    <property type="entry name" value="TRANSPOSASE IS200-LIKE DOMAIN-CONTAINING PROTEIN"/>
    <property type="match status" value="1"/>
</dbReference>
<accession>A0AA51RQP4</accession>
<dbReference type="InterPro" id="IPR002686">
    <property type="entry name" value="Transposase_17"/>
</dbReference>
<keyword evidence="4" id="KW-1185">Reference proteome</keyword>
<organism evidence="3 4">
    <name type="scientific">Pleionea litopenaei</name>
    <dbReference type="NCBI Taxonomy" id="3070815"/>
    <lineage>
        <taxon>Bacteria</taxon>
        <taxon>Pseudomonadati</taxon>
        <taxon>Pseudomonadota</taxon>
        <taxon>Gammaproteobacteria</taxon>
        <taxon>Oceanospirillales</taxon>
        <taxon>Pleioneaceae</taxon>
        <taxon>Pleionea</taxon>
    </lineage>
</organism>
<dbReference type="InterPro" id="IPR036515">
    <property type="entry name" value="Transposase_17_sf"/>
</dbReference>
<dbReference type="GO" id="GO:0004803">
    <property type="term" value="F:transposase activity"/>
    <property type="evidence" value="ECO:0007669"/>
    <property type="project" value="InterPro"/>
</dbReference>
<feature type="compositionally biased region" description="Polar residues" evidence="1">
    <location>
        <begin position="196"/>
        <end position="205"/>
    </location>
</feature>
<dbReference type="Gene3D" id="3.30.70.1290">
    <property type="entry name" value="Transposase IS200-like"/>
    <property type="match status" value="1"/>
</dbReference>
<protein>
    <submittedName>
        <fullName evidence="3">Transposase</fullName>
    </submittedName>
</protein>
<sequence length="327" mass="37664">MTQPRKTLIDLNQTSYYHCIARCVRRAFLCGEDAFSGKNYEHRKDWVVERLSLLADTFAIDVASYAVMSNHYHLVLRVDIEKAEQWSETNVIRRWKRLYKIPLIVNRYLKGNASPALTQMAQELITEWRQRLTDISWFMRCLNEYLARKANIEDQCTGRFWEGRFKSQALLDEAAVVTAMAYVDLNPIRANLASTPEDSDYTSVKQRVRNKDKDSSSRNVKLMKLTQSSNKSHRHGFNVTEADYLELVDYSGQAIRCDKRGYIPSDLPPVLERLNLEPDGFLELMQRDDNIAGLRAVGSPSALTHLLDSLDQRFIKGVGISNRLYSS</sequence>
<evidence type="ECO:0000313" key="3">
    <source>
        <dbReference type="EMBL" id="WMS85872.1"/>
    </source>
</evidence>
<dbReference type="RefSeq" id="WP_309201025.1">
    <property type="nucleotide sequence ID" value="NZ_CP133548.1"/>
</dbReference>
<dbReference type="SMART" id="SM01321">
    <property type="entry name" value="Y1_Tnp"/>
    <property type="match status" value="1"/>
</dbReference>
<dbReference type="EMBL" id="CP133548">
    <property type="protein sequence ID" value="WMS85872.1"/>
    <property type="molecule type" value="Genomic_DNA"/>
</dbReference>
<feature type="domain" description="Transposase IS200-like" evidence="2">
    <location>
        <begin position="13"/>
        <end position="186"/>
    </location>
</feature>
<dbReference type="KEGG" id="plei:Q9312_11650"/>